<dbReference type="Proteomes" id="UP000000448">
    <property type="component" value="Chromosome"/>
</dbReference>
<keyword evidence="1" id="KW-0175">Coiled coil</keyword>
<proteinExistence type="predicted"/>
<dbReference type="AlphaFoldDB" id="B9L9P1"/>
<dbReference type="HOGENOM" id="CLU_028868_0_0_7"/>
<feature type="domain" description="Flagellar Assembly Protein A N-terminal region" evidence="2">
    <location>
        <begin position="164"/>
        <end position="287"/>
    </location>
</feature>
<feature type="coiled-coil region" evidence="1">
    <location>
        <begin position="457"/>
        <end position="491"/>
    </location>
</feature>
<evidence type="ECO:0000256" key="1">
    <source>
        <dbReference type="SAM" id="Coils"/>
    </source>
</evidence>
<dbReference type="RefSeq" id="WP_015902664.1">
    <property type="nucleotide sequence ID" value="NC_012115.1"/>
</dbReference>
<dbReference type="Pfam" id="PF20250">
    <property type="entry name" value="FapA_N"/>
    <property type="match status" value="1"/>
</dbReference>
<dbReference type="eggNOG" id="COG1315">
    <property type="taxonomic scope" value="Bacteria"/>
</dbReference>
<feature type="coiled-coil region" evidence="1">
    <location>
        <begin position="534"/>
        <end position="561"/>
    </location>
</feature>
<dbReference type="InterPro" id="IPR046866">
    <property type="entry name" value="FapA_N"/>
</dbReference>
<dbReference type="STRING" id="598659.NAMH_0947"/>
<evidence type="ECO:0000313" key="3">
    <source>
        <dbReference type="EMBL" id="ACM93612.1"/>
    </source>
</evidence>
<sequence>MGLFDFLKKEEKKQKKETLPVVIRTENVNDALLKISTSNNIPISALDFEILDFTTYIKLGNSEFVELDDQSKELVHNEDFLINEENEIKQVYEIEIKKASFSDDFELVGEVKVNRFLTHAVYIMKPESLIVYKPGLEKKLKNELNKKKIRNSMLIELFDDKMNQDIEKVVAKIRVLGQLEHNEEIELCQGVDPIENIEGKVIYHYLKKRENIKNELIFPVKTGEVVIEIIKPQQGRNGRDCRGKIIKIPQVQDFNIPNISVNPEEIKVEETDKKILYIAMKDGYIYKEGDSYTIKDEMEVSQINLQTGNVSGAKDANVKLDVKESDALKEAIADNMVVETTVLIVRGNVGKSAKINAEELTIEGQTHQKAKIHANKAFVNVHKGYIEGKEIEINRLESGIVKGKKVKIKQAIGGKVVAEEVEFEIMGSHVEVYALKNIIINKLKGSENKLIISPLEVLGLNADADKLEKMIEEIERNIEIKTKEYNKRKEVLLKNKPTIERLMAAYKENKKKGIKTSPTIIKKIKEYNDFKDKTLELKNEIVLLQKDLQELHETLQNYQTAIFNAKIISYTPWSAYNRIEFDMVEPPVKLTYDTKGNEGVCGFKLKDYGDTYKIVKIKVNKDDSGS</sequence>
<organism evidence="3 4">
    <name type="scientific">Nautilia profundicola (strain ATCC BAA-1463 / DSM 18972 / AmH)</name>
    <dbReference type="NCBI Taxonomy" id="598659"/>
    <lineage>
        <taxon>Bacteria</taxon>
        <taxon>Pseudomonadati</taxon>
        <taxon>Campylobacterota</taxon>
        <taxon>Epsilonproteobacteria</taxon>
        <taxon>Nautiliales</taxon>
        <taxon>Nautiliaceae</taxon>
        <taxon>Nautilia</taxon>
    </lineage>
</organism>
<reference evidence="3 4" key="1">
    <citation type="journal article" date="2009" name="PLoS Genet.">
        <title>Adaptations to submarine hydrothermal environments exemplified by the genome of Nautilia profundicola.</title>
        <authorList>
            <person name="Campbell B.J."/>
            <person name="Smith J.L."/>
            <person name="Hanson T.E."/>
            <person name="Klotz M.G."/>
            <person name="Stein L.Y."/>
            <person name="Lee C.K."/>
            <person name="Wu D."/>
            <person name="Robinson J.M."/>
            <person name="Khouri H.M."/>
            <person name="Eisen J.A."/>
            <person name="Cary S.C."/>
        </authorList>
    </citation>
    <scope>NUCLEOTIDE SEQUENCE [LARGE SCALE GENOMIC DNA]</scope>
    <source>
        <strain evidence="4">ATCC BAA-1463 / DSM 18972 / AmH</strain>
    </source>
</reference>
<gene>
    <name evidence="3" type="ordered locus">NAMH_0947</name>
</gene>
<dbReference type="KEGG" id="nam:NAMH_0947"/>
<name>B9L9P1_NAUPA</name>
<dbReference type="OrthoDB" id="5353360at2"/>
<keyword evidence="4" id="KW-1185">Reference proteome</keyword>
<protein>
    <recommendedName>
        <fullName evidence="2">Flagellar Assembly Protein A N-terminal region domain-containing protein</fullName>
    </recommendedName>
</protein>
<evidence type="ECO:0000313" key="4">
    <source>
        <dbReference type="Proteomes" id="UP000000448"/>
    </source>
</evidence>
<evidence type="ECO:0000259" key="2">
    <source>
        <dbReference type="Pfam" id="PF20250"/>
    </source>
</evidence>
<dbReference type="EMBL" id="CP001279">
    <property type="protein sequence ID" value="ACM93612.1"/>
    <property type="molecule type" value="Genomic_DNA"/>
</dbReference>
<accession>B9L9P1</accession>